<sequence>MKPVGAGENGKGFNVVPNEVKKLADNSAQSVKQVGLVIKDIQQANEQVAAYSQQLCHRQRTVIQSAAGNGCGNRKVKLHCQ</sequence>
<keyword evidence="4" id="KW-1185">Reference proteome</keyword>
<evidence type="ECO:0000313" key="3">
    <source>
        <dbReference type="EMBL" id="CCO08366.1"/>
    </source>
</evidence>
<protein>
    <recommendedName>
        <fullName evidence="2">Methyl-accepting transducer domain-containing protein</fullName>
    </recommendedName>
</protein>
<evidence type="ECO:0000256" key="1">
    <source>
        <dbReference type="PROSITE-ProRule" id="PRU00284"/>
    </source>
</evidence>
<dbReference type="Pfam" id="PF00015">
    <property type="entry name" value="MCPsignal"/>
    <property type="match status" value="1"/>
</dbReference>
<dbReference type="SUPFAM" id="SSF58104">
    <property type="entry name" value="Methyl-accepting chemotaxis protein (MCP) signaling domain"/>
    <property type="match status" value="1"/>
</dbReference>
<evidence type="ECO:0000313" key="4">
    <source>
        <dbReference type="Proteomes" id="UP000009315"/>
    </source>
</evidence>
<dbReference type="PROSITE" id="PS50111">
    <property type="entry name" value="CHEMOTAXIS_TRANSDUC_2"/>
    <property type="match status" value="1"/>
</dbReference>
<dbReference type="GO" id="GO:0007165">
    <property type="term" value="P:signal transduction"/>
    <property type="evidence" value="ECO:0007669"/>
    <property type="project" value="UniProtKB-KW"/>
</dbReference>
<dbReference type="Proteomes" id="UP000009315">
    <property type="component" value="Unassembled WGS sequence"/>
</dbReference>
<organism evidence="3 4">
    <name type="scientific">Desulforamulus hydrothermalis Lam5 = DSM 18033</name>
    <dbReference type="NCBI Taxonomy" id="1121428"/>
    <lineage>
        <taxon>Bacteria</taxon>
        <taxon>Bacillati</taxon>
        <taxon>Bacillota</taxon>
        <taxon>Clostridia</taxon>
        <taxon>Eubacteriales</taxon>
        <taxon>Peptococcaceae</taxon>
        <taxon>Desulforamulus</taxon>
    </lineage>
</organism>
<evidence type="ECO:0000259" key="2">
    <source>
        <dbReference type="PROSITE" id="PS50111"/>
    </source>
</evidence>
<dbReference type="Gene3D" id="1.10.287.950">
    <property type="entry name" value="Methyl-accepting chemotaxis protein"/>
    <property type="match status" value="1"/>
</dbReference>
<dbReference type="AlphaFoldDB" id="K8EID4"/>
<dbReference type="GO" id="GO:0016020">
    <property type="term" value="C:membrane"/>
    <property type="evidence" value="ECO:0007669"/>
    <property type="project" value="InterPro"/>
</dbReference>
<reference evidence="3 4" key="1">
    <citation type="journal article" date="2013" name="Genome Announc.">
        <title>Genome Sequence of the Sulfate-Reducing Bacterium Desulfotomaculum hydrothermale Lam5(T).</title>
        <authorList>
            <person name="Amin O."/>
            <person name="Fardeau M.L."/>
            <person name="Valette O."/>
            <person name="Hirschler-Rea A."/>
            <person name="Barbe V."/>
            <person name="Medigue C."/>
            <person name="Vacherie B."/>
            <person name="Ollivier B."/>
            <person name="Bertin P.N."/>
            <person name="Dolla A."/>
        </authorList>
    </citation>
    <scope>NUCLEOTIDE SEQUENCE [LARGE SCALE GENOMIC DNA]</scope>
    <source>
        <strain evidence="4">Lam5 / DSM 18033</strain>
    </source>
</reference>
<comment type="caution">
    <text evidence="3">The sequence shown here is derived from an EMBL/GenBank/DDBJ whole genome shotgun (WGS) entry which is preliminary data.</text>
</comment>
<feature type="domain" description="Methyl-accepting transducer" evidence="2">
    <location>
        <begin position="1"/>
        <end position="43"/>
    </location>
</feature>
<accession>K8EID4</accession>
<name>K8EID4_9FIRM</name>
<proteinExistence type="predicted"/>
<dbReference type="InterPro" id="IPR004089">
    <property type="entry name" value="MCPsignal_dom"/>
</dbReference>
<dbReference type="STRING" id="1121428.DESHY_30056"/>
<keyword evidence="1" id="KW-0807">Transducer</keyword>
<gene>
    <name evidence="3" type="ORF">DESHY_30056</name>
</gene>
<dbReference type="EMBL" id="CAOS01000010">
    <property type="protein sequence ID" value="CCO08366.1"/>
    <property type="molecule type" value="Genomic_DNA"/>
</dbReference>